<dbReference type="AlphaFoldDB" id="A0ABD3CBC4"/>
<sequence length="138" mass="15946">MWLAAQQGILYNGEVDKITKIFGYHICQNYSETFIAENINISRDISGEGIHQALLNMLEGILMALVDADDHFKSKTFCWSMYNQVIVEIRLKLKAATPFFHFVLVFFYPERAQMMWSCHLRAQVVEEARKRVAGVDPI</sequence>
<protein>
    <submittedName>
        <fullName evidence="1">Uncharacterized protein</fullName>
    </submittedName>
</protein>
<evidence type="ECO:0000313" key="2">
    <source>
        <dbReference type="Proteomes" id="UP001632038"/>
    </source>
</evidence>
<name>A0ABD3CBC4_9LAMI</name>
<reference evidence="2" key="1">
    <citation type="journal article" date="2024" name="IScience">
        <title>Strigolactones Initiate the Formation of Haustorium-like Structures in Castilleja.</title>
        <authorList>
            <person name="Buerger M."/>
            <person name="Peterson D."/>
            <person name="Chory J."/>
        </authorList>
    </citation>
    <scope>NUCLEOTIDE SEQUENCE [LARGE SCALE GENOMIC DNA]</scope>
</reference>
<dbReference type="Gene3D" id="3.40.50.300">
    <property type="entry name" value="P-loop containing nucleotide triphosphate hydrolases"/>
    <property type="match status" value="1"/>
</dbReference>
<dbReference type="Proteomes" id="UP001632038">
    <property type="component" value="Unassembled WGS sequence"/>
</dbReference>
<comment type="caution">
    <text evidence="1">The sequence shown here is derived from an EMBL/GenBank/DDBJ whole genome shotgun (WGS) entry which is preliminary data.</text>
</comment>
<evidence type="ECO:0000313" key="1">
    <source>
        <dbReference type="EMBL" id="KAL3626659.1"/>
    </source>
</evidence>
<dbReference type="EMBL" id="JAVIJP010000047">
    <property type="protein sequence ID" value="KAL3626659.1"/>
    <property type="molecule type" value="Genomic_DNA"/>
</dbReference>
<accession>A0ABD3CBC4</accession>
<dbReference type="InterPro" id="IPR027417">
    <property type="entry name" value="P-loop_NTPase"/>
</dbReference>
<gene>
    <name evidence="1" type="ORF">CASFOL_030208</name>
</gene>
<proteinExistence type="predicted"/>
<keyword evidence="2" id="KW-1185">Reference proteome</keyword>
<organism evidence="1 2">
    <name type="scientific">Castilleja foliolosa</name>
    <dbReference type="NCBI Taxonomy" id="1961234"/>
    <lineage>
        <taxon>Eukaryota</taxon>
        <taxon>Viridiplantae</taxon>
        <taxon>Streptophyta</taxon>
        <taxon>Embryophyta</taxon>
        <taxon>Tracheophyta</taxon>
        <taxon>Spermatophyta</taxon>
        <taxon>Magnoliopsida</taxon>
        <taxon>eudicotyledons</taxon>
        <taxon>Gunneridae</taxon>
        <taxon>Pentapetalae</taxon>
        <taxon>asterids</taxon>
        <taxon>lamiids</taxon>
        <taxon>Lamiales</taxon>
        <taxon>Orobanchaceae</taxon>
        <taxon>Pedicularideae</taxon>
        <taxon>Castillejinae</taxon>
        <taxon>Castilleja</taxon>
    </lineage>
</organism>